<feature type="chain" id="PRO_5038920365" evidence="4">
    <location>
        <begin position="28"/>
        <end position="327"/>
    </location>
</feature>
<evidence type="ECO:0000256" key="2">
    <source>
        <dbReference type="ARBA" id="ARBA00034301"/>
    </source>
</evidence>
<dbReference type="PANTHER" id="PTHR30619:SF7">
    <property type="entry name" value="BETA-LACTAMASE DOMAIN PROTEIN"/>
    <property type="match status" value="1"/>
</dbReference>
<dbReference type="InterPro" id="IPR035681">
    <property type="entry name" value="ComA-like_MBL"/>
</dbReference>
<accession>A0A972GTB6</accession>
<dbReference type="Pfam" id="PF00753">
    <property type="entry name" value="Lactamase_B"/>
    <property type="match status" value="1"/>
</dbReference>
<comment type="function">
    <text evidence="2">Counteracts the endogenous Pycsar antiviral defense system. Phosphodiesterase that enables metal-dependent hydrolysis of host cyclic nucleotide Pycsar defense signals such as cCMP and cUMP.</text>
</comment>
<gene>
    <name evidence="6" type="ORF">GC093_24530</name>
</gene>
<evidence type="ECO:0000313" key="6">
    <source>
        <dbReference type="EMBL" id="NOU96357.1"/>
    </source>
</evidence>
<evidence type="ECO:0000256" key="3">
    <source>
        <dbReference type="ARBA" id="ARBA00048505"/>
    </source>
</evidence>
<dbReference type="AlphaFoldDB" id="A0A972GTB6"/>
<protein>
    <submittedName>
        <fullName evidence="6">MBL fold metallo-hydrolase</fullName>
    </submittedName>
</protein>
<dbReference type="InterPro" id="IPR052159">
    <property type="entry name" value="Competence_DNA_uptake"/>
</dbReference>
<dbReference type="CDD" id="cd07731">
    <property type="entry name" value="ComA-like_MBL-fold"/>
    <property type="match status" value="1"/>
</dbReference>
<feature type="domain" description="Metallo-beta-lactamase" evidence="5">
    <location>
        <begin position="80"/>
        <end position="286"/>
    </location>
</feature>
<dbReference type="Proteomes" id="UP000641588">
    <property type="component" value="Unassembled WGS sequence"/>
</dbReference>
<dbReference type="PANTHER" id="PTHR30619">
    <property type="entry name" value="DNA INTERNALIZATION/COMPETENCE PROTEIN COMEC/REC2"/>
    <property type="match status" value="1"/>
</dbReference>
<dbReference type="SMART" id="SM00849">
    <property type="entry name" value="Lactamase_B"/>
    <property type="match status" value="1"/>
</dbReference>
<evidence type="ECO:0000313" key="7">
    <source>
        <dbReference type="Proteomes" id="UP000641588"/>
    </source>
</evidence>
<evidence type="ECO:0000256" key="1">
    <source>
        <dbReference type="ARBA" id="ARBA00034221"/>
    </source>
</evidence>
<sequence length="327" mass="35939">MLMNMVSGKTAFKFLTVFLIASLLVAAACTEIKTNTQVFAAAAEPAGTGSSPGLKEVFDSDKYKGLLTVRYLHLSADVAAGDAIVIQTPDGKTAMIDSGLMNTGSQVVDYLDKLGINTIDMAINTHPHPDHIGGFGDVALYKDIKKVYMENLPAPQWVAYSKVMNIFQEKNIPYEFLEEGDTFQLGDLKFEVLSPQKGALPNVIENLNDDAEVNNNSLVIRMTYKENTFLFTADIYKSKETELVKKYGARLKADVMHVPHHGWRTSSSPDFIPLVSPKVAVVSNNLFDNTKLVQRFDKQNIKTVVTGTNGNILITSNGKNVNVITEK</sequence>
<comment type="caution">
    <text evidence="6">The sequence shown here is derived from an EMBL/GenBank/DDBJ whole genome shotgun (WGS) entry which is preliminary data.</text>
</comment>
<keyword evidence="4" id="KW-0732">Signal</keyword>
<dbReference type="EMBL" id="WHOD01000097">
    <property type="protein sequence ID" value="NOU96357.1"/>
    <property type="molecule type" value="Genomic_DNA"/>
</dbReference>
<dbReference type="SUPFAM" id="SSF56281">
    <property type="entry name" value="Metallo-hydrolase/oxidoreductase"/>
    <property type="match status" value="1"/>
</dbReference>
<reference evidence="6" key="1">
    <citation type="submission" date="2019-10" db="EMBL/GenBank/DDBJ databases">
        <title>Description of Paenibacillus glebae sp. nov.</title>
        <authorList>
            <person name="Carlier A."/>
            <person name="Qi S."/>
        </authorList>
    </citation>
    <scope>NUCLEOTIDE SEQUENCE</scope>
    <source>
        <strain evidence="6">LMG 31456</strain>
    </source>
</reference>
<keyword evidence="7" id="KW-1185">Reference proteome</keyword>
<evidence type="ECO:0000256" key="4">
    <source>
        <dbReference type="SAM" id="SignalP"/>
    </source>
</evidence>
<dbReference type="InterPro" id="IPR036866">
    <property type="entry name" value="RibonucZ/Hydroxyglut_hydro"/>
</dbReference>
<evidence type="ECO:0000259" key="5">
    <source>
        <dbReference type="SMART" id="SM00849"/>
    </source>
</evidence>
<dbReference type="InterPro" id="IPR001279">
    <property type="entry name" value="Metallo-B-lactamas"/>
</dbReference>
<comment type="catalytic activity">
    <reaction evidence="3">
        <text>3',5'-cyclic UMP + H2O = UMP + H(+)</text>
        <dbReference type="Rhea" id="RHEA:70575"/>
        <dbReference type="ChEBI" id="CHEBI:15377"/>
        <dbReference type="ChEBI" id="CHEBI:15378"/>
        <dbReference type="ChEBI" id="CHEBI:57865"/>
        <dbReference type="ChEBI" id="CHEBI:184387"/>
    </reaction>
    <physiologicalReaction direction="left-to-right" evidence="3">
        <dbReference type="Rhea" id="RHEA:70576"/>
    </physiologicalReaction>
</comment>
<dbReference type="Gene3D" id="3.60.15.10">
    <property type="entry name" value="Ribonuclease Z/Hydroxyacylglutathione hydrolase-like"/>
    <property type="match status" value="1"/>
</dbReference>
<organism evidence="6 7">
    <name type="scientific">Paenibacillus foliorum</name>
    <dbReference type="NCBI Taxonomy" id="2654974"/>
    <lineage>
        <taxon>Bacteria</taxon>
        <taxon>Bacillati</taxon>
        <taxon>Bacillota</taxon>
        <taxon>Bacilli</taxon>
        <taxon>Bacillales</taxon>
        <taxon>Paenibacillaceae</taxon>
        <taxon>Paenibacillus</taxon>
    </lineage>
</organism>
<feature type="signal peptide" evidence="4">
    <location>
        <begin position="1"/>
        <end position="27"/>
    </location>
</feature>
<name>A0A972GTB6_9BACL</name>
<comment type="catalytic activity">
    <reaction evidence="1">
        <text>3',5'-cyclic CMP + H2O = CMP + H(+)</text>
        <dbReference type="Rhea" id="RHEA:72675"/>
        <dbReference type="ChEBI" id="CHEBI:15377"/>
        <dbReference type="ChEBI" id="CHEBI:15378"/>
        <dbReference type="ChEBI" id="CHEBI:58003"/>
        <dbReference type="ChEBI" id="CHEBI:60377"/>
    </reaction>
    <physiologicalReaction direction="left-to-right" evidence="1">
        <dbReference type="Rhea" id="RHEA:72676"/>
    </physiologicalReaction>
</comment>
<proteinExistence type="predicted"/>